<evidence type="ECO:0000313" key="1">
    <source>
        <dbReference type="EMBL" id="MCI50931.1"/>
    </source>
</evidence>
<protein>
    <submittedName>
        <fullName evidence="1">Uncharacterized protein</fullName>
    </submittedName>
</protein>
<dbReference type="AlphaFoldDB" id="A0A392SPY8"/>
<dbReference type="EMBL" id="LXQA010424238">
    <property type="protein sequence ID" value="MCI50931.1"/>
    <property type="molecule type" value="Genomic_DNA"/>
</dbReference>
<keyword evidence="2" id="KW-1185">Reference proteome</keyword>
<evidence type="ECO:0000313" key="2">
    <source>
        <dbReference type="Proteomes" id="UP000265520"/>
    </source>
</evidence>
<comment type="caution">
    <text evidence="1">The sequence shown here is derived from an EMBL/GenBank/DDBJ whole genome shotgun (WGS) entry which is preliminary data.</text>
</comment>
<feature type="non-terminal residue" evidence="1">
    <location>
        <position position="1"/>
    </location>
</feature>
<organism evidence="1 2">
    <name type="scientific">Trifolium medium</name>
    <dbReference type="NCBI Taxonomy" id="97028"/>
    <lineage>
        <taxon>Eukaryota</taxon>
        <taxon>Viridiplantae</taxon>
        <taxon>Streptophyta</taxon>
        <taxon>Embryophyta</taxon>
        <taxon>Tracheophyta</taxon>
        <taxon>Spermatophyta</taxon>
        <taxon>Magnoliopsida</taxon>
        <taxon>eudicotyledons</taxon>
        <taxon>Gunneridae</taxon>
        <taxon>Pentapetalae</taxon>
        <taxon>rosids</taxon>
        <taxon>fabids</taxon>
        <taxon>Fabales</taxon>
        <taxon>Fabaceae</taxon>
        <taxon>Papilionoideae</taxon>
        <taxon>50 kb inversion clade</taxon>
        <taxon>NPAAA clade</taxon>
        <taxon>Hologalegina</taxon>
        <taxon>IRL clade</taxon>
        <taxon>Trifolieae</taxon>
        <taxon>Trifolium</taxon>
    </lineage>
</organism>
<accession>A0A392SPY8</accession>
<sequence length="88" mass="10169">EYEERIAEAKERIAQEEIKKQEFAAQAVEVPRAKIDELAHAGIQHYSDGLVISCEVDRLTNENNILQRKLAHTKELYYNFKQANLNIA</sequence>
<name>A0A392SPY8_9FABA</name>
<dbReference type="Proteomes" id="UP000265520">
    <property type="component" value="Unassembled WGS sequence"/>
</dbReference>
<reference evidence="1 2" key="1">
    <citation type="journal article" date="2018" name="Front. Plant Sci.">
        <title>Red Clover (Trifolium pratense) and Zigzag Clover (T. medium) - A Picture of Genomic Similarities and Differences.</title>
        <authorList>
            <person name="Dluhosova J."/>
            <person name="Istvanek J."/>
            <person name="Nedelnik J."/>
            <person name="Repkova J."/>
        </authorList>
    </citation>
    <scope>NUCLEOTIDE SEQUENCE [LARGE SCALE GENOMIC DNA]</scope>
    <source>
        <strain evidence="2">cv. 10/8</strain>
        <tissue evidence="1">Leaf</tissue>
    </source>
</reference>
<proteinExistence type="predicted"/>